<proteinExistence type="predicted"/>
<dbReference type="EMBL" id="JAIWJX010000002">
    <property type="protein sequence ID" value="MCK6256832.1"/>
    <property type="molecule type" value="Genomic_DNA"/>
</dbReference>
<organism evidence="2 3">
    <name type="scientific">Fictibacillus marinisediminis</name>
    <dbReference type="NCBI Taxonomy" id="2878389"/>
    <lineage>
        <taxon>Bacteria</taxon>
        <taxon>Bacillati</taxon>
        <taxon>Bacillota</taxon>
        <taxon>Bacilli</taxon>
        <taxon>Bacillales</taxon>
        <taxon>Fictibacillaceae</taxon>
        <taxon>Fictibacillus</taxon>
    </lineage>
</organism>
<sequence>MVKDTLAWINSNGWIVSIFTLVLGAYLSTFLTKNKEVLMKIADKKGQYYADYINALLQFNKPIHLRAREHEIINTNRNYFYLKNLVILYGSNEVIKRLSICEKNGINFKKEEGRESYLKLIEAMKKDIENPKIIRSWWIRRIAMNNRNNNIADILFDYKQESEEE</sequence>
<keyword evidence="1" id="KW-0472">Membrane</keyword>
<evidence type="ECO:0000256" key="1">
    <source>
        <dbReference type="SAM" id="Phobius"/>
    </source>
</evidence>
<comment type="caution">
    <text evidence="2">The sequence shown here is derived from an EMBL/GenBank/DDBJ whole genome shotgun (WGS) entry which is preliminary data.</text>
</comment>
<dbReference type="RefSeq" id="WP_248252445.1">
    <property type="nucleotide sequence ID" value="NZ_JAIWJX010000002.1"/>
</dbReference>
<evidence type="ECO:0000313" key="3">
    <source>
        <dbReference type="Proteomes" id="UP001139011"/>
    </source>
</evidence>
<gene>
    <name evidence="2" type="ORF">LCY76_09520</name>
</gene>
<reference evidence="2" key="1">
    <citation type="submission" date="2021-09" db="EMBL/GenBank/DDBJ databases">
        <title>Genome analysis of Fictibacillus sp. KIGAM418 isolated from marine sediment.</title>
        <authorList>
            <person name="Seo M.-J."/>
            <person name="Cho E.-S."/>
            <person name="Hwang C.Y."/>
        </authorList>
    </citation>
    <scope>NUCLEOTIDE SEQUENCE</scope>
    <source>
        <strain evidence="2">KIGAM418</strain>
    </source>
</reference>
<keyword evidence="1" id="KW-1133">Transmembrane helix</keyword>
<keyword evidence="3" id="KW-1185">Reference proteome</keyword>
<protein>
    <submittedName>
        <fullName evidence="2">Uncharacterized protein</fullName>
    </submittedName>
</protein>
<evidence type="ECO:0000313" key="2">
    <source>
        <dbReference type="EMBL" id="MCK6256832.1"/>
    </source>
</evidence>
<dbReference type="Proteomes" id="UP001139011">
    <property type="component" value="Unassembled WGS sequence"/>
</dbReference>
<name>A0A9X1X9R7_9BACL</name>
<dbReference type="AlphaFoldDB" id="A0A9X1X9R7"/>
<keyword evidence="1" id="KW-0812">Transmembrane</keyword>
<accession>A0A9X1X9R7</accession>
<feature type="transmembrane region" description="Helical" evidence="1">
    <location>
        <begin position="12"/>
        <end position="31"/>
    </location>
</feature>